<reference evidence="1 2" key="1">
    <citation type="submission" date="2023-11" db="EMBL/GenBank/DDBJ databases">
        <title>An acidophilic fungus is an integral part of prey digestion in a carnivorous sundew plant.</title>
        <authorList>
            <person name="Tsai I.J."/>
        </authorList>
    </citation>
    <scope>NUCLEOTIDE SEQUENCE [LARGE SCALE GENOMIC DNA]</scope>
    <source>
        <strain evidence="1">169a</strain>
    </source>
</reference>
<dbReference type="EMBL" id="CP138593">
    <property type="protein sequence ID" value="WPH04782.1"/>
    <property type="molecule type" value="Genomic_DNA"/>
</dbReference>
<keyword evidence="2" id="KW-1185">Reference proteome</keyword>
<sequence length="507" mass="54636">MHYRDSLILQAYDRPIFTSANASGSPPVGQHSDTEPLHASQVSTLFCSDHDNGQPGYATCVGCHFLLKHGKSTTINTLWRVLQARSPGLTDSTCVGPVNRPGTPRWNSVTAQFDPDLGKYPSLDLQQLSSNPTAAEQQVYAQLATPAFSAMCRAALLVDKMEAFYVQSNLVNASDPELPMQGENTDLLKSVGLDVAIAAVANSTNCNGRIQMVTDASVMYGHAVLGEDCSWEHRAAYSSLIVPSLWADCGTALAWSYVTKDHNTVAAMQRALIGRIRGSSWREAATLAAPIQVTAIGEEEILRCRAIDGAAIFMAEAASFIAAAPVPQHCARAAELMRVLMCLHDLVDYHNDRHNCEPVNAVHMIAQTTGKSRSDVHSRVHAAWSGAPACCDAVAQMARLTAGSIVLHALHPKWGAWRRKILNTKAGYMGSCSLPSTKRGGPIWLNQTRDKDAPLPPKTGPLAKVCTTLASSLRLDQPLDVSFDLWAQAYAGFSASLNVTVGEAEQY</sequence>
<evidence type="ECO:0000313" key="1">
    <source>
        <dbReference type="EMBL" id="WPH04782.1"/>
    </source>
</evidence>
<name>A0AAQ3MA25_9PEZI</name>
<gene>
    <name evidence="1" type="ORF">R9X50_00767700</name>
</gene>
<organism evidence="1 2">
    <name type="scientific">Acrodontium crateriforme</name>
    <dbReference type="NCBI Taxonomy" id="150365"/>
    <lineage>
        <taxon>Eukaryota</taxon>
        <taxon>Fungi</taxon>
        <taxon>Dikarya</taxon>
        <taxon>Ascomycota</taxon>
        <taxon>Pezizomycotina</taxon>
        <taxon>Dothideomycetes</taxon>
        <taxon>Dothideomycetidae</taxon>
        <taxon>Mycosphaerellales</taxon>
        <taxon>Teratosphaeriaceae</taxon>
        <taxon>Acrodontium</taxon>
    </lineage>
</organism>
<evidence type="ECO:0000313" key="2">
    <source>
        <dbReference type="Proteomes" id="UP001303373"/>
    </source>
</evidence>
<dbReference type="Proteomes" id="UP001303373">
    <property type="component" value="Chromosome 14"/>
</dbReference>
<accession>A0AAQ3MA25</accession>
<dbReference type="AlphaFoldDB" id="A0AAQ3MA25"/>
<proteinExistence type="predicted"/>
<protein>
    <submittedName>
        <fullName evidence="1">Uncharacterized protein</fullName>
    </submittedName>
</protein>